<keyword evidence="9" id="KW-1185">Reference proteome</keyword>
<evidence type="ECO:0000256" key="2">
    <source>
        <dbReference type="ARBA" id="ARBA00022598"/>
    </source>
</evidence>
<dbReference type="AlphaFoldDB" id="A0A1D9MKU5"/>
<evidence type="ECO:0000256" key="6">
    <source>
        <dbReference type="SAM" id="MobiDB-lite"/>
    </source>
</evidence>
<dbReference type="Pfam" id="PF23562">
    <property type="entry name" value="AMP-binding_C_3"/>
    <property type="match status" value="1"/>
</dbReference>
<comment type="similarity">
    <text evidence="1">Belongs to the ATP-dependent AMP-binding enzyme family.</text>
</comment>
<dbReference type="CDD" id="cd05907">
    <property type="entry name" value="VL_LC_FACS_like"/>
    <property type="match status" value="1"/>
</dbReference>
<dbReference type="EMBL" id="CP017812">
    <property type="protein sequence ID" value="AOZ72934.1"/>
    <property type="molecule type" value="Genomic_DNA"/>
</dbReference>
<feature type="region of interest" description="Disordered" evidence="6">
    <location>
        <begin position="1"/>
        <end position="33"/>
    </location>
</feature>
<dbReference type="Proteomes" id="UP000176288">
    <property type="component" value="Chromosome"/>
</dbReference>
<accession>A0A1D9MKU5</accession>
<proteinExistence type="inferred from homology"/>
<keyword evidence="4" id="KW-0443">Lipid metabolism</keyword>
<dbReference type="Pfam" id="PF00501">
    <property type="entry name" value="AMP-binding"/>
    <property type="match status" value="1"/>
</dbReference>
<dbReference type="InterPro" id="IPR000873">
    <property type="entry name" value="AMP-dep_synth/lig_dom"/>
</dbReference>
<reference evidence="8 9" key="1">
    <citation type="submission" date="2016-10" db="EMBL/GenBank/DDBJ databases">
        <title>Actinomyces aegypiusis sp. nov., isolated from the Aegypius monachus in Qinghai Tibet Plateau China.</title>
        <authorList>
            <person name="Wang Y."/>
        </authorList>
    </citation>
    <scope>NUCLEOTIDE SEQUENCE [LARGE SCALE GENOMIC DNA]</scope>
    <source>
        <strain evidence="8 9">VUL4_3</strain>
    </source>
</reference>
<dbReference type="PANTHER" id="PTHR43272:SF32">
    <property type="entry name" value="AMP-DEPENDENT SYNTHETASE_LIGASE DOMAIN-CONTAINING PROTEIN"/>
    <property type="match status" value="1"/>
</dbReference>
<keyword evidence="2 8" id="KW-0436">Ligase</keyword>
<sequence length="640" mass="70038">MFGFGRDKDPISEPDELEEETSSEDLEETASPSTDVLEWHGPVMVKTEDYMTLPWLLAERVKRSPHSTLIEVKNSIGRGWRRVSATDFAADVMSTARGLVGLGLQPGDAIAIMAHTSYDWTLLDFSAWAAGLVVVPIYETSSSEQISWTIENSNVKMVVTENATMRRLVSASVPEGTLQYIFALDDSGVVRIKEAGREVAEAVVEERTAALTTDSLATIIYTSGTTGRPKGVELTHGNFSILAMNGHEWMPEIAKPKDSRLLIFLPLAHVYARFLVVFQISGNGVLAHTPNVKSLLDDLASFKPTYLLAVPRVLEKIYNSAEAKAASSPSKRKIFRWAVATAIEYSQALDTEEGPSKSLTTRRLLADRLVFSTLRHLMGGNVKYVISGGGPLGLRLGHFYRGMGMTVLEGYGLTECLIASVNTVRLSKIGTIGPPISTLGFRISDEGEIQIQGPSVSRGYHNNPEANAEAFTEDGWFRTGDIGSVDFDGYVRITGRAKELIVTAGGKNVSPAVLEDAMRGHPLISQVVVVGDKRPFIAALITLDEEMLPMWLTNHGLPHMDVAEAARHPQVLAALERAVKKANEHVSRAESIREIRVLVTDFTEDNGMLTPSMKVKRPVVLRAFQKEIDEIYGGPVSRGH</sequence>
<evidence type="ECO:0000313" key="8">
    <source>
        <dbReference type="EMBL" id="AOZ72934.1"/>
    </source>
</evidence>
<keyword evidence="3" id="KW-0276">Fatty acid metabolism</keyword>
<dbReference type="PANTHER" id="PTHR43272">
    <property type="entry name" value="LONG-CHAIN-FATTY-ACID--COA LIGASE"/>
    <property type="match status" value="1"/>
</dbReference>
<organism evidence="8 9">
    <name type="scientific">Boudabousia tangfeifanii</name>
    <dbReference type="NCBI Taxonomy" id="1912795"/>
    <lineage>
        <taxon>Bacteria</taxon>
        <taxon>Bacillati</taxon>
        <taxon>Actinomycetota</taxon>
        <taxon>Actinomycetes</taxon>
        <taxon>Actinomycetales</taxon>
        <taxon>Actinomycetaceae</taxon>
        <taxon>Boudabousia</taxon>
    </lineage>
</organism>
<evidence type="ECO:0000256" key="1">
    <source>
        <dbReference type="ARBA" id="ARBA00006432"/>
    </source>
</evidence>
<evidence type="ECO:0000256" key="5">
    <source>
        <dbReference type="ARBA" id="ARBA00032875"/>
    </source>
</evidence>
<dbReference type="GO" id="GO:0004467">
    <property type="term" value="F:long-chain fatty acid-CoA ligase activity"/>
    <property type="evidence" value="ECO:0007669"/>
    <property type="project" value="TreeGrafter"/>
</dbReference>
<dbReference type="Gene3D" id="3.40.50.12780">
    <property type="entry name" value="N-terminal domain of ligase-like"/>
    <property type="match status" value="1"/>
</dbReference>
<dbReference type="GO" id="GO:0016020">
    <property type="term" value="C:membrane"/>
    <property type="evidence" value="ECO:0007669"/>
    <property type="project" value="TreeGrafter"/>
</dbReference>
<feature type="compositionally biased region" description="Basic and acidic residues" evidence="6">
    <location>
        <begin position="1"/>
        <end position="11"/>
    </location>
</feature>
<gene>
    <name evidence="8" type="ORF">BK816_06205</name>
</gene>
<dbReference type="SUPFAM" id="SSF56801">
    <property type="entry name" value="Acetyl-CoA synthetase-like"/>
    <property type="match status" value="1"/>
</dbReference>
<evidence type="ECO:0000256" key="3">
    <source>
        <dbReference type="ARBA" id="ARBA00022832"/>
    </source>
</evidence>
<dbReference type="InterPro" id="IPR042099">
    <property type="entry name" value="ANL_N_sf"/>
</dbReference>
<evidence type="ECO:0000256" key="4">
    <source>
        <dbReference type="ARBA" id="ARBA00023098"/>
    </source>
</evidence>
<dbReference type="InterPro" id="IPR020845">
    <property type="entry name" value="AMP-binding_CS"/>
</dbReference>
<dbReference type="RefSeq" id="WP_071164399.1">
    <property type="nucleotide sequence ID" value="NZ_CP017812.1"/>
</dbReference>
<protein>
    <recommendedName>
        <fullName evidence="5">Acyl-CoA synthetase</fullName>
    </recommendedName>
</protein>
<feature type="compositionally biased region" description="Acidic residues" evidence="6">
    <location>
        <begin position="12"/>
        <end position="28"/>
    </location>
</feature>
<name>A0A1D9MKU5_9ACTO</name>
<dbReference type="STRING" id="1912795.BK816_06205"/>
<evidence type="ECO:0000313" key="9">
    <source>
        <dbReference type="Proteomes" id="UP000176288"/>
    </source>
</evidence>
<dbReference type="OrthoDB" id="9803968at2"/>
<feature type="domain" description="AMP-dependent synthetase/ligase" evidence="7">
    <location>
        <begin position="59"/>
        <end position="461"/>
    </location>
</feature>
<dbReference type="KEGG" id="avu:BK816_06205"/>
<dbReference type="PROSITE" id="PS00455">
    <property type="entry name" value="AMP_BINDING"/>
    <property type="match status" value="1"/>
</dbReference>
<evidence type="ECO:0000259" key="7">
    <source>
        <dbReference type="Pfam" id="PF00501"/>
    </source>
</evidence>